<comment type="similarity">
    <text evidence="2">Belongs to the nucleobase:cation symporter-2 (NCS2) (TC 2.A.40) family.</text>
</comment>
<evidence type="ECO:0000256" key="2">
    <source>
        <dbReference type="ARBA" id="ARBA00008821"/>
    </source>
</evidence>
<proteinExistence type="inferred from homology"/>
<evidence type="ECO:0000256" key="1">
    <source>
        <dbReference type="ARBA" id="ARBA00004141"/>
    </source>
</evidence>
<reference evidence="7 8" key="1">
    <citation type="submission" date="2024-04" db="EMBL/GenBank/DDBJ databases">
        <authorList>
            <consortium name="Genoscope - CEA"/>
            <person name="William W."/>
        </authorList>
    </citation>
    <scope>NUCLEOTIDE SEQUENCE [LARGE SCALE GENOMIC DNA]</scope>
</reference>
<feature type="transmembrane region" description="Helical" evidence="6">
    <location>
        <begin position="542"/>
        <end position="561"/>
    </location>
</feature>
<evidence type="ECO:0000256" key="6">
    <source>
        <dbReference type="SAM" id="Phobius"/>
    </source>
</evidence>
<feature type="transmembrane region" description="Helical" evidence="6">
    <location>
        <begin position="445"/>
        <end position="467"/>
    </location>
</feature>
<feature type="transmembrane region" description="Helical" evidence="6">
    <location>
        <begin position="116"/>
        <end position="134"/>
    </location>
</feature>
<feature type="transmembrane region" description="Helical" evidence="6">
    <location>
        <begin position="297"/>
        <end position="323"/>
    </location>
</feature>
<feature type="transmembrane region" description="Helical" evidence="6">
    <location>
        <begin position="504"/>
        <end position="522"/>
    </location>
</feature>
<comment type="caution">
    <text evidence="7">The sequence shown here is derived from an EMBL/GenBank/DDBJ whole genome shotgun (WGS) entry which is preliminary data.</text>
</comment>
<dbReference type="GO" id="GO:0022857">
    <property type="term" value="F:transmembrane transporter activity"/>
    <property type="evidence" value="ECO:0007669"/>
    <property type="project" value="InterPro"/>
</dbReference>
<dbReference type="Proteomes" id="UP001497497">
    <property type="component" value="Unassembled WGS sequence"/>
</dbReference>
<dbReference type="PANTHER" id="PTHR11119">
    <property type="entry name" value="XANTHINE-URACIL / VITAMIN C PERMEASE FAMILY MEMBER"/>
    <property type="match status" value="1"/>
</dbReference>
<accession>A0AAV2HGP2</accession>
<protein>
    <recommendedName>
        <fullName evidence="9">Solute carrier family 23 member 2</fullName>
    </recommendedName>
</protein>
<gene>
    <name evidence="7" type="ORF">GSLYS_00007048001</name>
</gene>
<keyword evidence="3 6" id="KW-0812">Transmembrane</keyword>
<dbReference type="AlphaFoldDB" id="A0AAV2HGP2"/>
<evidence type="ECO:0000313" key="8">
    <source>
        <dbReference type="Proteomes" id="UP001497497"/>
    </source>
</evidence>
<dbReference type="Pfam" id="PF00860">
    <property type="entry name" value="Xan_ur_permease"/>
    <property type="match status" value="1"/>
</dbReference>
<evidence type="ECO:0000256" key="3">
    <source>
        <dbReference type="ARBA" id="ARBA00022692"/>
    </source>
</evidence>
<sequence length="621" mass="67272">MDPLLCKENGSASEAPRETIRNHKETILAPSIKKGEFGDGDKGSPMIHVPDDSLVEIVNSKPQALIYRIAETPPVYLLLLFAMQQCLLSIVNPLSKAIIVSEVVCAGKDDAIKAKLLSATLLMTGVATLLMPTIGVRLPIFQGPASSYMVPLISLMSLEEWKCPEAYEDFDEGSNTTVWKATIGNGTVVLMQDVIMDKILKLSGSLMLAGGLHFLIGITGFVGVIIRYVGPITVVPTVILVGLEIKTVAVKFSETNWAVAVITAGSALVFSLFLANVKTPIPMWTRSKGFHIYWYPFHQVFSILLSILLGWMVSGIMTEFGALSSDPKSKDYMARTDARAHVISDIGWFIFPYPGTVSQTTKDIGGFISFFVATILSVLDSIGDYNACARTARVPPPPAYAFNRGIAVEGFVSFLGGTLGCCHATSSYGGNIGAMGITRVVSRSVFQVAGIIYILFALFGKFGAVFVTIPYSVLGGCNVIIMGIFIGVILSYLQTVDLNSTRNLAIMGISLLLGVMMPIWVAKNPHAFNTGNLTVDSSLKMLLTNPSFVGGIFAFLMDNTAPGNLKERGLLHLLKEMDEDSKKAANYDDGLELYRLPLVPDSFRKSRLAKYIPIIDYLGKN</sequence>
<feature type="transmembrane region" description="Helical" evidence="6">
    <location>
        <begin position="473"/>
        <end position="492"/>
    </location>
</feature>
<dbReference type="GO" id="GO:0016020">
    <property type="term" value="C:membrane"/>
    <property type="evidence" value="ECO:0007669"/>
    <property type="project" value="UniProtKB-SubCell"/>
</dbReference>
<organism evidence="7 8">
    <name type="scientific">Lymnaea stagnalis</name>
    <name type="common">Great pond snail</name>
    <name type="synonym">Helix stagnalis</name>
    <dbReference type="NCBI Taxonomy" id="6523"/>
    <lineage>
        <taxon>Eukaryota</taxon>
        <taxon>Metazoa</taxon>
        <taxon>Spiralia</taxon>
        <taxon>Lophotrochozoa</taxon>
        <taxon>Mollusca</taxon>
        <taxon>Gastropoda</taxon>
        <taxon>Heterobranchia</taxon>
        <taxon>Euthyneura</taxon>
        <taxon>Panpulmonata</taxon>
        <taxon>Hygrophila</taxon>
        <taxon>Lymnaeoidea</taxon>
        <taxon>Lymnaeidae</taxon>
        <taxon>Lymnaea</taxon>
    </lineage>
</organism>
<keyword evidence="8" id="KW-1185">Reference proteome</keyword>
<feature type="transmembrane region" description="Helical" evidence="6">
    <location>
        <begin position="206"/>
        <end position="226"/>
    </location>
</feature>
<keyword evidence="4 6" id="KW-1133">Transmembrane helix</keyword>
<dbReference type="InterPro" id="IPR006043">
    <property type="entry name" value="NCS2"/>
</dbReference>
<feature type="transmembrane region" description="Helical" evidence="6">
    <location>
        <begin position="232"/>
        <end position="250"/>
    </location>
</feature>
<evidence type="ECO:0000256" key="4">
    <source>
        <dbReference type="ARBA" id="ARBA00022989"/>
    </source>
</evidence>
<keyword evidence="5 6" id="KW-0472">Membrane</keyword>
<evidence type="ECO:0000256" key="5">
    <source>
        <dbReference type="ARBA" id="ARBA00023136"/>
    </source>
</evidence>
<evidence type="ECO:0000313" key="7">
    <source>
        <dbReference type="EMBL" id="CAL1533030.1"/>
    </source>
</evidence>
<evidence type="ECO:0008006" key="9">
    <source>
        <dbReference type="Google" id="ProtNLM"/>
    </source>
</evidence>
<comment type="subcellular location">
    <subcellularLocation>
        <location evidence="1">Membrane</location>
        <topology evidence="1">Multi-pass membrane protein</topology>
    </subcellularLocation>
</comment>
<name>A0AAV2HGP2_LYMST</name>
<dbReference type="EMBL" id="CAXITT010000132">
    <property type="protein sequence ID" value="CAL1533030.1"/>
    <property type="molecule type" value="Genomic_DNA"/>
</dbReference>
<feature type="transmembrane region" description="Helical" evidence="6">
    <location>
        <begin position="257"/>
        <end position="277"/>
    </location>
</feature>